<comment type="caution">
    <text evidence="1">The sequence shown here is derived from an EMBL/GenBank/DDBJ whole genome shotgun (WGS) entry which is preliminary data.</text>
</comment>
<evidence type="ECO:0000313" key="1">
    <source>
        <dbReference type="EMBL" id="KKK97496.1"/>
    </source>
</evidence>
<dbReference type="AlphaFoldDB" id="A0A0F9CLJ0"/>
<accession>A0A0F9CLJ0</accession>
<dbReference type="InterPro" id="IPR029058">
    <property type="entry name" value="AB_hydrolase_fold"/>
</dbReference>
<protein>
    <recommendedName>
        <fullName evidence="2">AB hydrolase-1 domain-containing protein</fullName>
    </recommendedName>
</protein>
<organism evidence="1">
    <name type="scientific">marine sediment metagenome</name>
    <dbReference type="NCBI Taxonomy" id="412755"/>
    <lineage>
        <taxon>unclassified sequences</taxon>
        <taxon>metagenomes</taxon>
        <taxon>ecological metagenomes</taxon>
    </lineage>
</organism>
<dbReference type="Gene3D" id="3.40.50.1820">
    <property type="entry name" value="alpha/beta hydrolase"/>
    <property type="match status" value="1"/>
</dbReference>
<sequence length="281" mass="31958">MTESVGISLYDKKLWHIGNAGIGPCFGHDSIRLDLSTGTVIMIHGFRYDPKSHGDNNPHLSTFEHWRKNIIKTTSAFGFGWWSCPGKWMLPRSLLKAFLAGRWNTYRYAWDLAEDAGRELAKIIAQFPKPVTLLCHSLGSRVVLGAIESDLALPINRVVIMNGAELRKTAVRIVRKRPRIRFFNLVVEEDDVLKRFGERFVPEKGVCIGRVGLGIEAPQNWSDLNLDSLAFKVWARSQGWPNVEGDNPKGYFDHWWTHKHEGNWPLIHALLMQGDISPPRP</sequence>
<evidence type="ECO:0008006" key="2">
    <source>
        <dbReference type="Google" id="ProtNLM"/>
    </source>
</evidence>
<dbReference type="EMBL" id="LAZR01046025">
    <property type="protein sequence ID" value="KKK97496.1"/>
    <property type="molecule type" value="Genomic_DNA"/>
</dbReference>
<reference evidence="1" key="1">
    <citation type="journal article" date="2015" name="Nature">
        <title>Complex archaea that bridge the gap between prokaryotes and eukaryotes.</title>
        <authorList>
            <person name="Spang A."/>
            <person name="Saw J.H."/>
            <person name="Jorgensen S.L."/>
            <person name="Zaremba-Niedzwiedzka K."/>
            <person name="Martijn J."/>
            <person name="Lind A.E."/>
            <person name="van Eijk R."/>
            <person name="Schleper C."/>
            <person name="Guy L."/>
            <person name="Ettema T.J."/>
        </authorList>
    </citation>
    <scope>NUCLEOTIDE SEQUENCE</scope>
</reference>
<name>A0A0F9CLJ0_9ZZZZ</name>
<dbReference type="SUPFAM" id="SSF53474">
    <property type="entry name" value="alpha/beta-Hydrolases"/>
    <property type="match status" value="1"/>
</dbReference>
<proteinExistence type="predicted"/>
<gene>
    <name evidence="1" type="ORF">LCGC14_2652170</name>
</gene>